<dbReference type="STRING" id="797114.C475_06055"/>
<name>M0CZZ8_9EURY</name>
<reference evidence="2 3" key="1">
    <citation type="journal article" date="2014" name="PLoS Genet.">
        <title>Phylogenetically driven sequencing of extremely halophilic archaea reveals strategies for static and dynamic osmo-response.</title>
        <authorList>
            <person name="Becker E.A."/>
            <person name="Seitzer P.M."/>
            <person name="Tritt A."/>
            <person name="Larsen D."/>
            <person name="Krusor M."/>
            <person name="Yao A.I."/>
            <person name="Wu D."/>
            <person name="Madern D."/>
            <person name="Eisen J.A."/>
            <person name="Darling A.E."/>
            <person name="Facciotti M.T."/>
        </authorList>
    </citation>
    <scope>NUCLEOTIDE SEQUENCE [LARGE SCALE GENOMIC DNA]</scope>
    <source>
        <strain evidence="2 3">2-9-1</strain>
    </source>
</reference>
<accession>M0CZZ8</accession>
<evidence type="ECO:0000313" key="2">
    <source>
        <dbReference type="EMBL" id="ELZ27459.1"/>
    </source>
</evidence>
<proteinExistence type="predicted"/>
<organism evidence="2 3">
    <name type="scientific">Halosimplex carlsbadense 2-9-1</name>
    <dbReference type="NCBI Taxonomy" id="797114"/>
    <lineage>
        <taxon>Archaea</taxon>
        <taxon>Methanobacteriati</taxon>
        <taxon>Methanobacteriota</taxon>
        <taxon>Stenosarchaea group</taxon>
        <taxon>Halobacteria</taxon>
        <taxon>Halobacteriales</taxon>
        <taxon>Haloarculaceae</taxon>
        <taxon>Halosimplex</taxon>
    </lineage>
</organism>
<gene>
    <name evidence="2" type="ORF">C475_06055</name>
</gene>
<protein>
    <submittedName>
        <fullName evidence="2">Uncharacterized protein</fullName>
    </submittedName>
</protein>
<dbReference type="Proteomes" id="UP000011626">
    <property type="component" value="Unassembled WGS sequence"/>
</dbReference>
<dbReference type="PATRIC" id="fig|797114.5.peg.1237"/>
<dbReference type="RefSeq" id="WP_006882883.1">
    <property type="nucleotide sequence ID" value="NZ_AOIU01000013.1"/>
</dbReference>
<dbReference type="EMBL" id="AOIU01000013">
    <property type="protein sequence ID" value="ELZ27459.1"/>
    <property type="molecule type" value="Genomic_DNA"/>
</dbReference>
<evidence type="ECO:0000256" key="1">
    <source>
        <dbReference type="SAM" id="MobiDB-lite"/>
    </source>
</evidence>
<feature type="compositionally biased region" description="Low complexity" evidence="1">
    <location>
        <begin position="89"/>
        <end position="99"/>
    </location>
</feature>
<sequence>MSRAPSRGRRLVSLLVILAGLALTVGGVAVATETALELLLLASGRSLGVPGPSVRHGAVGVAAAVAGYTLLSAGGGRDDPDAAADDGDATTGTTRARGP</sequence>
<keyword evidence="3" id="KW-1185">Reference proteome</keyword>
<evidence type="ECO:0000313" key="3">
    <source>
        <dbReference type="Proteomes" id="UP000011626"/>
    </source>
</evidence>
<dbReference type="AlphaFoldDB" id="M0CZZ8"/>
<comment type="caution">
    <text evidence="2">The sequence shown here is derived from an EMBL/GenBank/DDBJ whole genome shotgun (WGS) entry which is preliminary data.</text>
</comment>
<feature type="region of interest" description="Disordered" evidence="1">
    <location>
        <begin position="75"/>
        <end position="99"/>
    </location>
</feature>